<organism evidence="2 3">
    <name type="scientific">Colletotrichum chrysophilum</name>
    <dbReference type="NCBI Taxonomy" id="1836956"/>
    <lineage>
        <taxon>Eukaryota</taxon>
        <taxon>Fungi</taxon>
        <taxon>Dikarya</taxon>
        <taxon>Ascomycota</taxon>
        <taxon>Pezizomycotina</taxon>
        <taxon>Sordariomycetes</taxon>
        <taxon>Hypocreomycetidae</taxon>
        <taxon>Glomerellales</taxon>
        <taxon>Glomerellaceae</taxon>
        <taxon>Colletotrichum</taxon>
        <taxon>Colletotrichum gloeosporioides species complex</taxon>
    </lineage>
</organism>
<accession>A0AAD9ABJ4</accession>
<keyword evidence="1" id="KW-0732">Signal</keyword>
<dbReference type="EMBL" id="JAQOWY010000286">
    <property type="protein sequence ID" value="KAK1845081.1"/>
    <property type="molecule type" value="Genomic_DNA"/>
</dbReference>
<feature type="chain" id="PRO_5042069835" description="Secreted protein" evidence="1">
    <location>
        <begin position="23"/>
        <end position="96"/>
    </location>
</feature>
<comment type="caution">
    <text evidence="2">The sequence shown here is derived from an EMBL/GenBank/DDBJ whole genome shotgun (WGS) entry which is preliminary data.</text>
</comment>
<dbReference type="AlphaFoldDB" id="A0AAD9ABJ4"/>
<reference evidence="2" key="1">
    <citation type="submission" date="2023-01" db="EMBL/GenBank/DDBJ databases">
        <title>Colletotrichum chrysophilum M932 genome sequence.</title>
        <authorList>
            <person name="Baroncelli R."/>
        </authorList>
    </citation>
    <scope>NUCLEOTIDE SEQUENCE</scope>
    <source>
        <strain evidence="2">M932</strain>
    </source>
</reference>
<evidence type="ECO:0000313" key="3">
    <source>
        <dbReference type="Proteomes" id="UP001243330"/>
    </source>
</evidence>
<evidence type="ECO:0000256" key="1">
    <source>
        <dbReference type="SAM" id="SignalP"/>
    </source>
</evidence>
<sequence>MSCRTSQASLLIRAWPVLQLLSVFIPKQPSLEPESQTKSAVTCQRLGQLHEGHRGLLTEVDRIPMNPAIRVATPTLELAEFLVLCTFLELPGFQSC</sequence>
<evidence type="ECO:0008006" key="4">
    <source>
        <dbReference type="Google" id="ProtNLM"/>
    </source>
</evidence>
<proteinExistence type="predicted"/>
<feature type="signal peptide" evidence="1">
    <location>
        <begin position="1"/>
        <end position="22"/>
    </location>
</feature>
<dbReference type="Proteomes" id="UP001243330">
    <property type="component" value="Unassembled WGS sequence"/>
</dbReference>
<keyword evidence="3" id="KW-1185">Reference proteome</keyword>
<protein>
    <recommendedName>
        <fullName evidence="4">Secreted protein</fullName>
    </recommendedName>
</protein>
<name>A0AAD9ABJ4_9PEZI</name>
<evidence type="ECO:0000313" key="2">
    <source>
        <dbReference type="EMBL" id="KAK1845081.1"/>
    </source>
</evidence>
<gene>
    <name evidence="2" type="ORF">CCHR01_12300</name>
</gene>